<sequence>MAMIPQRDVPKYRIINCTLHLNNPYNGLIPLHIEDAEIEKYFTSIPIVQSVGSLKALLDKHVDGYLNLPFSGEDAAYINSNTGGYNLPPIRRASVSLVHGILDSIRNKILQVALGFEEAGIIGEGMSFSSDEKKQADGLKNITIENFQGVLGNVTDSTVNQTNTIKIEKNNFESLAKHLKDDLGVEFSDIGNLQNAIEEDAKVISPDNGSYGAKVSEWIGYMVGKAASGTWSVGIGAAGGFLGTALGKFYGF</sequence>
<proteinExistence type="predicted"/>
<keyword evidence="3" id="KW-1185">Reference proteome</keyword>
<dbReference type="Pfam" id="PF18864">
    <property type="entry name" value="AbiTii"/>
    <property type="match status" value="1"/>
</dbReference>
<dbReference type="InterPro" id="IPR041304">
    <property type="entry name" value="AbiTii"/>
</dbReference>
<dbReference type="EMBL" id="JAKKSL010000002">
    <property type="protein sequence ID" value="MCI2283750.1"/>
    <property type="molecule type" value="Genomic_DNA"/>
</dbReference>
<organism evidence="2 3">
    <name type="scientific">Colwellia maritima</name>
    <dbReference type="NCBI Taxonomy" id="2912588"/>
    <lineage>
        <taxon>Bacteria</taxon>
        <taxon>Pseudomonadati</taxon>
        <taxon>Pseudomonadota</taxon>
        <taxon>Gammaproteobacteria</taxon>
        <taxon>Alteromonadales</taxon>
        <taxon>Colwelliaceae</taxon>
        <taxon>Colwellia</taxon>
    </lineage>
</organism>
<reference evidence="2" key="1">
    <citation type="submission" date="2022-01" db="EMBL/GenBank/DDBJ databases">
        <title>Colwellia maritima, isolated from seawater.</title>
        <authorList>
            <person name="Kristyanto S."/>
            <person name="Jung J."/>
            <person name="Jeon C.O."/>
        </authorList>
    </citation>
    <scope>NUCLEOTIDE SEQUENCE</scope>
    <source>
        <strain evidence="2">MSW7</strain>
    </source>
</reference>
<dbReference type="RefSeq" id="WP_242285933.1">
    <property type="nucleotide sequence ID" value="NZ_JAKKSL010000002.1"/>
</dbReference>
<feature type="domain" description="AbiTii" evidence="1">
    <location>
        <begin position="7"/>
        <end position="137"/>
    </location>
</feature>
<comment type="caution">
    <text evidence="2">The sequence shown here is derived from an EMBL/GenBank/DDBJ whole genome shotgun (WGS) entry which is preliminary data.</text>
</comment>
<evidence type="ECO:0000259" key="1">
    <source>
        <dbReference type="Pfam" id="PF18864"/>
    </source>
</evidence>
<accession>A0ABS9X0Q1</accession>
<evidence type="ECO:0000313" key="3">
    <source>
        <dbReference type="Proteomes" id="UP001139646"/>
    </source>
</evidence>
<gene>
    <name evidence="2" type="ORF">L3081_10495</name>
</gene>
<dbReference type="Proteomes" id="UP001139646">
    <property type="component" value="Unassembled WGS sequence"/>
</dbReference>
<evidence type="ECO:0000313" key="2">
    <source>
        <dbReference type="EMBL" id="MCI2283750.1"/>
    </source>
</evidence>
<protein>
    <recommendedName>
        <fullName evidence="1">AbiTii domain-containing protein</fullName>
    </recommendedName>
</protein>
<name>A0ABS9X0Q1_9GAMM</name>